<dbReference type="OrthoDB" id="9181649at2"/>
<organism evidence="1 2">
    <name type="scientific">Sulfurisoma sediminicola</name>
    <dbReference type="NCBI Taxonomy" id="1381557"/>
    <lineage>
        <taxon>Bacteria</taxon>
        <taxon>Pseudomonadati</taxon>
        <taxon>Pseudomonadota</taxon>
        <taxon>Betaproteobacteria</taxon>
        <taxon>Nitrosomonadales</taxon>
        <taxon>Sterolibacteriaceae</taxon>
        <taxon>Sulfurisoma</taxon>
    </lineage>
</organism>
<name>A0A497XH81_9PROT</name>
<evidence type="ECO:0000313" key="1">
    <source>
        <dbReference type="EMBL" id="RLJ65347.1"/>
    </source>
</evidence>
<dbReference type="Proteomes" id="UP000268908">
    <property type="component" value="Unassembled WGS sequence"/>
</dbReference>
<dbReference type="AlphaFoldDB" id="A0A497XH81"/>
<comment type="caution">
    <text evidence="1">The sequence shown here is derived from an EMBL/GenBank/DDBJ whole genome shotgun (WGS) entry which is preliminary data.</text>
</comment>
<accession>A0A497XH81</accession>
<dbReference type="EMBL" id="RCCI01000005">
    <property type="protein sequence ID" value="RLJ65347.1"/>
    <property type="molecule type" value="Genomic_DNA"/>
</dbReference>
<gene>
    <name evidence="1" type="ORF">DFR35_2009</name>
</gene>
<dbReference type="RefSeq" id="WP_121242126.1">
    <property type="nucleotide sequence ID" value="NZ_BHVV01000008.1"/>
</dbReference>
<reference evidence="1 2" key="1">
    <citation type="submission" date="2018-10" db="EMBL/GenBank/DDBJ databases">
        <title>Genomic Encyclopedia of Type Strains, Phase IV (KMG-IV): sequencing the most valuable type-strain genomes for metagenomic binning, comparative biology and taxonomic classification.</title>
        <authorList>
            <person name="Goeker M."/>
        </authorList>
    </citation>
    <scope>NUCLEOTIDE SEQUENCE [LARGE SCALE GENOMIC DNA]</scope>
    <source>
        <strain evidence="1 2">DSM 26916</strain>
    </source>
</reference>
<proteinExistence type="predicted"/>
<protein>
    <submittedName>
        <fullName evidence="1">Uncharacterized protein</fullName>
    </submittedName>
</protein>
<sequence length="75" mass="8454">MTTTDTAYCYHCGTHHPKSEMRQITTKGGKRWRCIKSIEATKRGTAERDAFGQRVSAINKAEAQSKARLILNADR</sequence>
<evidence type="ECO:0000313" key="2">
    <source>
        <dbReference type="Proteomes" id="UP000268908"/>
    </source>
</evidence>
<keyword evidence="2" id="KW-1185">Reference proteome</keyword>